<sequence length="143" mass="16098">MADKEPAMFTRSLNPTFSDTDALGHINNTRIPVWFEFARNDVCQLFTPDLDPRKWVLILARIEVDYRAELYFNAPIEIRTGVSRIGSSSFTVSQALYQNGTLGAVGKTVMIHYDHQVKRAKPIPDGVRSELESHLIDTAAFVS</sequence>
<gene>
    <name evidence="3" type="ORF">GCM10023342_04630</name>
</gene>
<dbReference type="PANTHER" id="PTHR31793:SF27">
    <property type="entry name" value="NOVEL THIOESTERASE SUPERFAMILY DOMAIN AND SAPOSIN A-TYPE DOMAIN CONTAINING PROTEIN (0610012H03RIK)"/>
    <property type="match status" value="1"/>
</dbReference>
<keyword evidence="4" id="KW-1185">Reference proteome</keyword>
<dbReference type="PANTHER" id="PTHR31793">
    <property type="entry name" value="4-HYDROXYBENZOYL-COA THIOESTERASE FAMILY MEMBER"/>
    <property type="match status" value="1"/>
</dbReference>
<keyword evidence="2" id="KW-0378">Hydrolase</keyword>
<evidence type="ECO:0000313" key="4">
    <source>
        <dbReference type="Proteomes" id="UP001500074"/>
    </source>
</evidence>
<accession>A0ABP9R319</accession>
<evidence type="ECO:0000313" key="3">
    <source>
        <dbReference type="EMBL" id="GAA5170780.1"/>
    </source>
</evidence>
<dbReference type="SUPFAM" id="SSF54637">
    <property type="entry name" value="Thioesterase/thiol ester dehydrase-isomerase"/>
    <property type="match status" value="1"/>
</dbReference>
<comment type="caution">
    <text evidence="3">The sequence shown here is derived from an EMBL/GenBank/DDBJ whole genome shotgun (WGS) entry which is preliminary data.</text>
</comment>
<comment type="similarity">
    <text evidence="1">Belongs to the 4-hydroxybenzoyl-CoA thioesterase family.</text>
</comment>
<proteinExistence type="inferred from homology"/>
<dbReference type="Proteomes" id="UP001500074">
    <property type="component" value="Unassembled WGS sequence"/>
</dbReference>
<dbReference type="Pfam" id="PF13279">
    <property type="entry name" value="4HBT_2"/>
    <property type="match status" value="1"/>
</dbReference>
<dbReference type="InterPro" id="IPR029069">
    <property type="entry name" value="HotDog_dom_sf"/>
</dbReference>
<protein>
    <submittedName>
        <fullName evidence="3">Thioesterase family protein</fullName>
    </submittedName>
</protein>
<dbReference type="Gene3D" id="3.10.129.10">
    <property type="entry name" value="Hotdog Thioesterase"/>
    <property type="match status" value="1"/>
</dbReference>
<reference evidence="4" key="1">
    <citation type="journal article" date="2019" name="Int. J. Syst. Evol. Microbiol.">
        <title>The Global Catalogue of Microorganisms (GCM) 10K type strain sequencing project: providing services to taxonomists for standard genome sequencing and annotation.</title>
        <authorList>
            <consortium name="The Broad Institute Genomics Platform"/>
            <consortium name="The Broad Institute Genome Sequencing Center for Infectious Disease"/>
            <person name="Wu L."/>
            <person name="Ma J."/>
        </authorList>
    </citation>
    <scope>NUCLEOTIDE SEQUENCE [LARGE SCALE GENOMIC DNA]</scope>
    <source>
        <strain evidence="4">JCM 18472</strain>
    </source>
</reference>
<organism evidence="3 4">
    <name type="scientific">Modicisalibacter zincidurans</name>
    <dbReference type="NCBI Taxonomy" id="1178777"/>
    <lineage>
        <taxon>Bacteria</taxon>
        <taxon>Pseudomonadati</taxon>
        <taxon>Pseudomonadota</taxon>
        <taxon>Gammaproteobacteria</taxon>
        <taxon>Oceanospirillales</taxon>
        <taxon>Halomonadaceae</taxon>
        <taxon>Modicisalibacter</taxon>
    </lineage>
</organism>
<name>A0ABP9R319_9GAMM</name>
<dbReference type="CDD" id="cd00586">
    <property type="entry name" value="4HBT"/>
    <property type="match status" value="1"/>
</dbReference>
<evidence type="ECO:0000256" key="2">
    <source>
        <dbReference type="ARBA" id="ARBA00022801"/>
    </source>
</evidence>
<dbReference type="EMBL" id="BAABKI010000009">
    <property type="protein sequence ID" value="GAA5170780.1"/>
    <property type="molecule type" value="Genomic_DNA"/>
</dbReference>
<evidence type="ECO:0000256" key="1">
    <source>
        <dbReference type="ARBA" id="ARBA00005953"/>
    </source>
</evidence>
<dbReference type="InterPro" id="IPR050563">
    <property type="entry name" value="4-hydroxybenzoyl-CoA_TE"/>
</dbReference>